<protein>
    <recommendedName>
        <fullName evidence="5">Elicitin</fullName>
    </recommendedName>
</protein>
<reference evidence="3" key="1">
    <citation type="submission" date="2021-02" db="EMBL/GenBank/DDBJ databases">
        <authorList>
            <person name="Palmer J.M."/>
        </authorList>
    </citation>
    <scope>NUCLEOTIDE SEQUENCE</scope>
    <source>
        <strain evidence="3">SCRP23</strain>
    </source>
</reference>
<evidence type="ECO:0008006" key="5">
    <source>
        <dbReference type="Google" id="ProtNLM"/>
    </source>
</evidence>
<dbReference type="SMART" id="SM01187">
    <property type="entry name" value="Elicitin"/>
    <property type="match status" value="1"/>
</dbReference>
<keyword evidence="2" id="KW-0732">Signal</keyword>
<organism evidence="3 4">
    <name type="scientific">Phytophthora boehmeriae</name>
    <dbReference type="NCBI Taxonomy" id="109152"/>
    <lineage>
        <taxon>Eukaryota</taxon>
        <taxon>Sar</taxon>
        <taxon>Stramenopiles</taxon>
        <taxon>Oomycota</taxon>
        <taxon>Peronosporomycetes</taxon>
        <taxon>Peronosporales</taxon>
        <taxon>Peronosporaceae</taxon>
        <taxon>Phytophthora</taxon>
    </lineage>
</organism>
<sequence length="238" mass="26695">MQTAGIIVLFAVISIAATMADNACQPSEVVKFAVLYSNPHLLPCQEVSAGFSIAPPKGYPTGPQVRAMCASDACRLLIKDVLELKPNDCYLSFDGVELNAYKLATKFEDECKHEKSSKDDDTSWNTDNDHNDDKDHPAPKPTEPKYYPTTKPSEHDKDDKYHQTPKPSDHKYPKTTEHDKDDKDHSKPKSTEYDYKHEMEASSSTGNEGEVEEQRPPMNGTAESFHPMPNTTYKAERL</sequence>
<feature type="signal peptide" evidence="2">
    <location>
        <begin position="1"/>
        <end position="20"/>
    </location>
</feature>
<feature type="region of interest" description="Disordered" evidence="1">
    <location>
        <begin position="112"/>
        <end position="238"/>
    </location>
</feature>
<proteinExistence type="predicted"/>
<name>A0A8T1X7F7_9STRA</name>
<feature type="chain" id="PRO_5035870974" description="Elicitin" evidence="2">
    <location>
        <begin position="21"/>
        <end position="238"/>
    </location>
</feature>
<evidence type="ECO:0000313" key="3">
    <source>
        <dbReference type="EMBL" id="KAG7402087.1"/>
    </source>
</evidence>
<dbReference type="AlphaFoldDB" id="A0A8T1X7F7"/>
<feature type="compositionally biased region" description="Basic and acidic residues" evidence="1">
    <location>
        <begin position="152"/>
        <end position="200"/>
    </location>
</feature>
<evidence type="ECO:0000256" key="2">
    <source>
        <dbReference type="SAM" id="SignalP"/>
    </source>
</evidence>
<dbReference type="OrthoDB" id="167007at2759"/>
<evidence type="ECO:0000313" key="4">
    <source>
        <dbReference type="Proteomes" id="UP000693981"/>
    </source>
</evidence>
<dbReference type="Proteomes" id="UP000693981">
    <property type="component" value="Unassembled WGS sequence"/>
</dbReference>
<dbReference type="EMBL" id="JAGDFL010000004">
    <property type="protein sequence ID" value="KAG7402087.1"/>
    <property type="molecule type" value="Genomic_DNA"/>
</dbReference>
<keyword evidence="4" id="KW-1185">Reference proteome</keyword>
<evidence type="ECO:0000256" key="1">
    <source>
        <dbReference type="SAM" id="MobiDB-lite"/>
    </source>
</evidence>
<feature type="compositionally biased region" description="Polar residues" evidence="1">
    <location>
        <begin position="229"/>
        <end position="238"/>
    </location>
</feature>
<dbReference type="InterPro" id="IPR002200">
    <property type="entry name" value="Elicitin"/>
</dbReference>
<accession>A0A8T1X7F7</accession>
<comment type="caution">
    <text evidence="3">The sequence shown here is derived from an EMBL/GenBank/DDBJ whole genome shotgun (WGS) entry which is preliminary data.</text>
</comment>
<gene>
    <name evidence="3" type="ORF">PHYBOEH_007301</name>
</gene>
<dbReference type="Pfam" id="PF00964">
    <property type="entry name" value="Elicitin"/>
    <property type="match status" value="1"/>
</dbReference>
<feature type="compositionally biased region" description="Basic and acidic residues" evidence="1">
    <location>
        <begin position="112"/>
        <end position="138"/>
    </location>
</feature>
<dbReference type="GO" id="GO:0005576">
    <property type="term" value="C:extracellular region"/>
    <property type="evidence" value="ECO:0007669"/>
    <property type="project" value="InterPro"/>
</dbReference>